<dbReference type="PANTHER" id="PTHR31793:SF27">
    <property type="entry name" value="NOVEL THIOESTERASE SUPERFAMILY DOMAIN AND SAPOSIN A-TYPE DOMAIN CONTAINING PROTEIN (0610012H03RIK)"/>
    <property type="match status" value="1"/>
</dbReference>
<reference evidence="3 4" key="1">
    <citation type="submission" date="2021-11" db="EMBL/GenBank/DDBJ databases">
        <title>Genomic of Niabella pedocola.</title>
        <authorList>
            <person name="Wu T."/>
        </authorList>
    </citation>
    <scope>NUCLEOTIDE SEQUENCE [LARGE SCALE GENOMIC DNA]</scope>
    <source>
        <strain evidence="3 4">JCM 31011</strain>
    </source>
</reference>
<dbReference type="InterPro" id="IPR029069">
    <property type="entry name" value="HotDog_dom_sf"/>
</dbReference>
<dbReference type="PANTHER" id="PTHR31793">
    <property type="entry name" value="4-HYDROXYBENZOYL-COA THIOESTERASE FAMILY MEMBER"/>
    <property type="match status" value="1"/>
</dbReference>
<protein>
    <submittedName>
        <fullName evidence="3">Acyl-CoA thioesterase</fullName>
    </submittedName>
</protein>
<organism evidence="3 4">
    <name type="scientific">Niabella pedocola</name>
    <dbReference type="NCBI Taxonomy" id="1752077"/>
    <lineage>
        <taxon>Bacteria</taxon>
        <taxon>Pseudomonadati</taxon>
        <taxon>Bacteroidota</taxon>
        <taxon>Chitinophagia</taxon>
        <taxon>Chitinophagales</taxon>
        <taxon>Chitinophagaceae</taxon>
        <taxon>Niabella</taxon>
    </lineage>
</organism>
<keyword evidence="4" id="KW-1185">Reference proteome</keyword>
<name>A0ABS8PXK1_9BACT</name>
<dbReference type="InterPro" id="IPR050563">
    <property type="entry name" value="4-hydroxybenzoyl-CoA_TE"/>
</dbReference>
<dbReference type="RefSeq" id="WP_231008383.1">
    <property type="nucleotide sequence ID" value="NZ_JAJNEC010000007.1"/>
</dbReference>
<evidence type="ECO:0000313" key="4">
    <source>
        <dbReference type="Proteomes" id="UP001199816"/>
    </source>
</evidence>
<comment type="caution">
    <text evidence="3">The sequence shown here is derived from an EMBL/GenBank/DDBJ whole genome shotgun (WGS) entry which is preliminary data.</text>
</comment>
<dbReference type="CDD" id="cd00586">
    <property type="entry name" value="4HBT"/>
    <property type="match status" value="1"/>
</dbReference>
<dbReference type="Proteomes" id="UP001199816">
    <property type="component" value="Unassembled WGS sequence"/>
</dbReference>
<gene>
    <name evidence="3" type="ORF">LQ567_23665</name>
</gene>
<dbReference type="EMBL" id="JAJNEC010000007">
    <property type="protein sequence ID" value="MCD2425802.1"/>
    <property type="molecule type" value="Genomic_DNA"/>
</dbReference>
<accession>A0ABS8PXK1</accession>
<evidence type="ECO:0000256" key="2">
    <source>
        <dbReference type="ARBA" id="ARBA00022801"/>
    </source>
</evidence>
<evidence type="ECO:0000256" key="1">
    <source>
        <dbReference type="ARBA" id="ARBA00005953"/>
    </source>
</evidence>
<dbReference type="Gene3D" id="3.10.129.10">
    <property type="entry name" value="Hotdog Thioesterase"/>
    <property type="match status" value="1"/>
</dbReference>
<dbReference type="SUPFAM" id="SSF54637">
    <property type="entry name" value="Thioesterase/thiol ester dehydrase-isomerase"/>
    <property type="match status" value="1"/>
</dbReference>
<sequence length="164" mass="18939">MVLFEKLLESRMKVRFHDCDPFNHLNNSRYMDYVMTARGDQVQEHYGLDIYKIAREEGLGWVSAQTQIAYLVPADLMEEIVIQTQLTAFSGRSLMVEALIWNADKSVLKALVWTRLVHYDLHAKKSHPHSAALMQLFEQVVNPFVPETDFETRARDLKNKTAGV</sequence>
<keyword evidence="2" id="KW-0378">Hydrolase</keyword>
<comment type="similarity">
    <text evidence="1">Belongs to the 4-hydroxybenzoyl-CoA thioesterase family.</text>
</comment>
<evidence type="ECO:0000313" key="3">
    <source>
        <dbReference type="EMBL" id="MCD2425802.1"/>
    </source>
</evidence>
<dbReference type="Pfam" id="PF13279">
    <property type="entry name" value="4HBT_2"/>
    <property type="match status" value="1"/>
</dbReference>
<proteinExistence type="inferred from homology"/>